<evidence type="ECO:0000256" key="1">
    <source>
        <dbReference type="SAM" id="Coils"/>
    </source>
</evidence>
<evidence type="ECO:0000313" key="3">
    <source>
        <dbReference type="Proteomes" id="UP000001556"/>
    </source>
</evidence>
<dbReference type="KEGG" id="drm:Dred_2784"/>
<proteinExistence type="predicted"/>
<dbReference type="STRING" id="349161.Dred_2784"/>
<dbReference type="AlphaFoldDB" id="A4J885"/>
<name>A4J885_DESRM</name>
<dbReference type="HOGENOM" id="CLU_2218872_0_0_9"/>
<gene>
    <name evidence="2" type="ordered locus">Dred_2784</name>
</gene>
<accession>A4J885</accession>
<feature type="coiled-coil region" evidence="1">
    <location>
        <begin position="22"/>
        <end position="49"/>
    </location>
</feature>
<protein>
    <submittedName>
        <fullName evidence="2">Uncharacterized protein</fullName>
    </submittedName>
</protein>
<organism evidence="2 3">
    <name type="scientific">Desulforamulus reducens (strain ATCC BAA-1160 / DSM 100696 / MI-1)</name>
    <name type="common">Desulfotomaculum reducens</name>
    <dbReference type="NCBI Taxonomy" id="349161"/>
    <lineage>
        <taxon>Bacteria</taxon>
        <taxon>Bacillati</taxon>
        <taxon>Bacillota</taxon>
        <taxon>Clostridia</taxon>
        <taxon>Eubacteriales</taxon>
        <taxon>Peptococcaceae</taxon>
        <taxon>Desulforamulus</taxon>
    </lineage>
</organism>
<reference evidence="2 3" key="1">
    <citation type="submission" date="2007-03" db="EMBL/GenBank/DDBJ databases">
        <title>Complete sequence of Desulfotomaculum reducens MI-1.</title>
        <authorList>
            <consortium name="US DOE Joint Genome Institute"/>
            <person name="Copeland A."/>
            <person name="Lucas S."/>
            <person name="Lapidus A."/>
            <person name="Barry K."/>
            <person name="Detter J.C."/>
            <person name="Glavina del Rio T."/>
            <person name="Hammon N."/>
            <person name="Israni S."/>
            <person name="Dalin E."/>
            <person name="Tice H."/>
            <person name="Pitluck S."/>
            <person name="Sims D."/>
            <person name="Brettin T."/>
            <person name="Bruce D."/>
            <person name="Han C."/>
            <person name="Tapia R."/>
            <person name="Schmutz J."/>
            <person name="Larimer F."/>
            <person name="Land M."/>
            <person name="Hauser L."/>
            <person name="Kyrpides N."/>
            <person name="Kim E."/>
            <person name="Tebo B.M."/>
            <person name="Richardson P."/>
        </authorList>
    </citation>
    <scope>NUCLEOTIDE SEQUENCE [LARGE SCALE GENOMIC DNA]</scope>
    <source>
        <strain evidence="2 3">MI-1</strain>
    </source>
</reference>
<dbReference type="EMBL" id="CP000612">
    <property type="protein sequence ID" value="ABO51288.1"/>
    <property type="molecule type" value="Genomic_DNA"/>
</dbReference>
<sequence>MVCLIKRRRTPLEQSPGILEQLKAMNQQLAEIKNNQASLDQKVDELQIDLRYIIAKLASINGETFKRTWKPYFDTEAMFNYCNYVGKHPMDLTWEERKRFRINREE</sequence>
<keyword evidence="3" id="KW-1185">Reference proteome</keyword>
<keyword evidence="1" id="KW-0175">Coiled coil</keyword>
<evidence type="ECO:0000313" key="2">
    <source>
        <dbReference type="EMBL" id="ABO51288.1"/>
    </source>
</evidence>
<dbReference type="Proteomes" id="UP000001556">
    <property type="component" value="Chromosome"/>
</dbReference>